<sequence>MPSLLFLLPLSFSLLPSLFSFSHIFFFLPVSLSFCFLSFLFISFFLSYSFLSISLTHVLFSYCSHCNV</sequence>
<dbReference type="Gramene" id="PRQ54656">
    <property type="protein sequence ID" value="PRQ54656"/>
    <property type="gene ID" value="RchiOBHm_Chr1g0316101"/>
</dbReference>
<reference evidence="2 3" key="1">
    <citation type="journal article" date="2018" name="Nat. Genet.">
        <title>The Rosa genome provides new insights in the design of modern roses.</title>
        <authorList>
            <person name="Bendahmane M."/>
        </authorList>
    </citation>
    <scope>NUCLEOTIDE SEQUENCE [LARGE SCALE GENOMIC DNA]</scope>
    <source>
        <strain evidence="3">cv. Old Blush</strain>
    </source>
</reference>
<dbReference type="AlphaFoldDB" id="A0A2P6S7I9"/>
<name>A0A2P6S7I9_ROSCH</name>
<proteinExistence type="predicted"/>
<organism evidence="2 3">
    <name type="scientific">Rosa chinensis</name>
    <name type="common">China rose</name>
    <dbReference type="NCBI Taxonomy" id="74649"/>
    <lineage>
        <taxon>Eukaryota</taxon>
        <taxon>Viridiplantae</taxon>
        <taxon>Streptophyta</taxon>
        <taxon>Embryophyta</taxon>
        <taxon>Tracheophyta</taxon>
        <taxon>Spermatophyta</taxon>
        <taxon>Magnoliopsida</taxon>
        <taxon>eudicotyledons</taxon>
        <taxon>Gunneridae</taxon>
        <taxon>Pentapetalae</taxon>
        <taxon>rosids</taxon>
        <taxon>fabids</taxon>
        <taxon>Rosales</taxon>
        <taxon>Rosaceae</taxon>
        <taxon>Rosoideae</taxon>
        <taxon>Rosoideae incertae sedis</taxon>
        <taxon>Rosa</taxon>
    </lineage>
</organism>
<evidence type="ECO:0000313" key="2">
    <source>
        <dbReference type="EMBL" id="PRQ54656.1"/>
    </source>
</evidence>
<feature type="transmembrane region" description="Helical" evidence="1">
    <location>
        <begin position="30"/>
        <end position="51"/>
    </location>
</feature>
<comment type="caution">
    <text evidence="2">The sequence shown here is derived from an EMBL/GenBank/DDBJ whole genome shotgun (WGS) entry which is preliminary data.</text>
</comment>
<evidence type="ECO:0000256" key="1">
    <source>
        <dbReference type="SAM" id="Phobius"/>
    </source>
</evidence>
<keyword evidence="1" id="KW-0812">Transmembrane</keyword>
<protein>
    <submittedName>
        <fullName evidence="2">Uncharacterized protein</fullName>
    </submittedName>
</protein>
<gene>
    <name evidence="2" type="ORF">RchiOBHm_Chr1g0316101</name>
</gene>
<accession>A0A2P6S7I9</accession>
<dbReference type="Proteomes" id="UP000238479">
    <property type="component" value="Chromosome 1"/>
</dbReference>
<evidence type="ECO:0000313" key="3">
    <source>
        <dbReference type="Proteomes" id="UP000238479"/>
    </source>
</evidence>
<keyword evidence="3" id="KW-1185">Reference proteome</keyword>
<keyword evidence="1" id="KW-1133">Transmembrane helix</keyword>
<dbReference type="EMBL" id="PDCK01000039">
    <property type="protein sequence ID" value="PRQ54656.1"/>
    <property type="molecule type" value="Genomic_DNA"/>
</dbReference>
<keyword evidence="1" id="KW-0472">Membrane</keyword>